<dbReference type="AlphaFoldDB" id="A0A0F9IAJ4"/>
<dbReference type="EMBL" id="LAZR01014608">
    <property type="protein sequence ID" value="KKM16744.1"/>
    <property type="molecule type" value="Genomic_DNA"/>
</dbReference>
<gene>
    <name evidence="1" type="ORF">LCGC14_1682810</name>
</gene>
<organism evidence="1">
    <name type="scientific">marine sediment metagenome</name>
    <dbReference type="NCBI Taxonomy" id="412755"/>
    <lineage>
        <taxon>unclassified sequences</taxon>
        <taxon>metagenomes</taxon>
        <taxon>ecological metagenomes</taxon>
    </lineage>
</organism>
<reference evidence="1" key="1">
    <citation type="journal article" date="2015" name="Nature">
        <title>Complex archaea that bridge the gap between prokaryotes and eukaryotes.</title>
        <authorList>
            <person name="Spang A."/>
            <person name="Saw J.H."/>
            <person name="Jorgensen S.L."/>
            <person name="Zaremba-Niedzwiedzka K."/>
            <person name="Martijn J."/>
            <person name="Lind A.E."/>
            <person name="van Eijk R."/>
            <person name="Schleper C."/>
            <person name="Guy L."/>
            <person name="Ettema T.J."/>
        </authorList>
    </citation>
    <scope>NUCLEOTIDE SEQUENCE</scope>
</reference>
<comment type="caution">
    <text evidence="1">The sequence shown here is derived from an EMBL/GenBank/DDBJ whole genome shotgun (WGS) entry which is preliminary data.</text>
</comment>
<evidence type="ECO:0000313" key="1">
    <source>
        <dbReference type="EMBL" id="KKM16744.1"/>
    </source>
</evidence>
<proteinExistence type="predicted"/>
<evidence type="ECO:0008006" key="2">
    <source>
        <dbReference type="Google" id="ProtNLM"/>
    </source>
</evidence>
<accession>A0A0F9IAJ4</accession>
<protein>
    <recommendedName>
        <fullName evidence="2">Zinc/iron-chelating domain-containing protein</fullName>
    </recommendedName>
</protein>
<sequence length="136" mass="15573">MAKNACDTCRDPGYCCRNFTLSVVFPAEMHRDEVDRHVAEGTDPWGELGQRDGEATPFMHPIRITGRFAYRGQHKPHGVKWGLSCDRLGSDGRCMQYEDRPRICRSYKPKTDLLCIEYDGTYKGYLGLYLKGDTDE</sequence>
<name>A0A0F9IAJ4_9ZZZZ</name>